<keyword evidence="3" id="KW-0418">Kinase</keyword>
<sequence>MAGAYSPPGGGKGWDAELLDSARLKLTRDAEHLLAAGSYGEVYRGTLDGSVVACKVTTEQVKALPSTPEEKRQEQLEDHNVERRQQEQNEKDRYKGTHPLIQLQREMRRYRRMRNPYIVQFLGGCADPLDPAKIVLVTELMRGGSLSSGFSCLRQARIAALEKMKTPLRTGIESHQNVFLVHLNLESVIRIALHVVLGLQYLHAERISHGDLKPGNILISAPFTPMPVHMSLEADKLHWVPRLITHTSGVMRDEELRNFVQLYESPELAVTKLTDFGLSRREALLDSHNPNPNYSVQVGTLAYLAPEMFGGARLDFDGMAKADIFAFSLVMFELLTLQRPWEGFDARQLYSALVLADKRPEWPKWCLFLRSKSAIMEALMSLTELSWSTDPRRRPSASHLSTKLNALSEQIESIGSRLGTAKSGLPEMYPGDLAAVPSSAASASYSPGATSAGGGDSQWGHEEQGEKPAVSLPTSAEGSSAAKNAAKLPHGDSDRDTTVSAQDALRSAVISTSLVEPEAKATMAASHVRRSAEQVLPEQHLGDIDASDTLVGVVQQGGAEDRARVAATGSHGPQRDSQRRLVTPAPTQRTSMHPAPYRIQDILSSASAFEAMSMDDIDAEMNPEVAKEAVKRADGGAGIPEKPNREHLAQTAAVPAGSEQQPARTPSGLAGQTFSLYPNVVSFHASGGGPTAQTAPGSGYTWSDGRQNEALSQPPARQSPERARMEEKVAGISWLSIVADLEKGVTASPADKGVNQSLELAVGFLDLRCPGVTERVNRIQRLWPSLSDMVARAANEHVRLCLCFQLIAMAFQTNIEFNRQVQTSGEMVVRHTSVSDQAHLAEFVAPALTAMTRFGSVSRSLSLAVSGVLVAAAWYSTPARRVFVSTHTVKKLMDQVDPSSFASFDEPNMSNHHQDSLCMALGALAASGAVLQALSEGNLFFTVMRSDQSSTWVLGSVFNTSLNLLMVLSGSAAPDNVAKTSRSDLRLLTGVALRDLSIIASCLFKEGRNRPFRRADERLRLSEAAAIVLGEMRRRPQSAQVQVDGCLYLRSVCATSSVKDEADCRLMRVLVAKEGAVEALTSVVVNFGLHPWQSASFIYVVTPTLAALGAFKSLIGDTEALARASGCGLLRSLSQLLGRCLANAVVIESACGVLLVLLRECGGGLRGAGTGRYKVDATELQQVLDMLSQTFSVILKNRSLAELPSVRAVSHELIRLQGRRGGSSGGAGGSGNNVSGVTLSMGGSVDPSLGGPAQRLLVAPAAQAAQAMRNSFKHAFSVGQKGANEQMD</sequence>
<evidence type="ECO:0000313" key="4">
    <source>
        <dbReference type="Proteomes" id="UP000324585"/>
    </source>
</evidence>
<dbReference type="InterPro" id="IPR008271">
    <property type="entry name" value="Ser/Thr_kinase_AS"/>
</dbReference>
<accession>A0A5J4Z3W7</accession>
<dbReference type="SMART" id="SM00220">
    <property type="entry name" value="S_TKc"/>
    <property type="match status" value="1"/>
</dbReference>
<evidence type="ECO:0000256" key="1">
    <source>
        <dbReference type="SAM" id="MobiDB-lite"/>
    </source>
</evidence>
<dbReference type="Proteomes" id="UP000324585">
    <property type="component" value="Unassembled WGS sequence"/>
</dbReference>
<dbReference type="PANTHER" id="PTHR44329">
    <property type="entry name" value="SERINE/THREONINE-PROTEIN KINASE TNNI3K-RELATED"/>
    <property type="match status" value="1"/>
</dbReference>
<dbReference type="InterPro" id="IPR051681">
    <property type="entry name" value="Ser/Thr_Kinases-Pseudokinases"/>
</dbReference>
<dbReference type="OrthoDB" id="4062651at2759"/>
<keyword evidence="4" id="KW-1185">Reference proteome</keyword>
<dbReference type="GO" id="GO:0005524">
    <property type="term" value="F:ATP binding"/>
    <property type="evidence" value="ECO:0007669"/>
    <property type="project" value="InterPro"/>
</dbReference>
<dbReference type="PROSITE" id="PS00108">
    <property type="entry name" value="PROTEIN_KINASE_ST"/>
    <property type="match status" value="1"/>
</dbReference>
<feature type="region of interest" description="Disordered" evidence="1">
    <location>
        <begin position="687"/>
        <end position="722"/>
    </location>
</feature>
<feature type="region of interest" description="Disordered" evidence="1">
    <location>
        <begin position="63"/>
        <end position="95"/>
    </location>
</feature>
<feature type="compositionally biased region" description="Basic and acidic residues" evidence="1">
    <location>
        <begin position="68"/>
        <end position="95"/>
    </location>
</feature>
<dbReference type="Gene3D" id="3.30.200.20">
    <property type="entry name" value="Phosphorylase Kinase, domain 1"/>
    <property type="match status" value="1"/>
</dbReference>
<dbReference type="InterPro" id="IPR000719">
    <property type="entry name" value="Prot_kinase_dom"/>
</dbReference>
<feature type="region of interest" description="Disordered" evidence="1">
    <location>
        <begin position="439"/>
        <end position="500"/>
    </location>
</feature>
<evidence type="ECO:0000259" key="2">
    <source>
        <dbReference type="PROSITE" id="PS50011"/>
    </source>
</evidence>
<protein>
    <submittedName>
        <fullName evidence="3">Serine/threonine-protein kinase STY17</fullName>
    </submittedName>
</protein>
<name>A0A5J4Z3W7_PORPP</name>
<reference evidence="4" key="1">
    <citation type="journal article" date="2019" name="Nat. Commun.">
        <title>Expansion of phycobilisome linker gene families in mesophilic red algae.</title>
        <authorList>
            <person name="Lee J."/>
            <person name="Kim D."/>
            <person name="Bhattacharya D."/>
            <person name="Yoon H.S."/>
        </authorList>
    </citation>
    <scope>NUCLEOTIDE SEQUENCE [LARGE SCALE GENOMIC DNA]</scope>
    <source>
        <strain evidence="4">CCMP 1328</strain>
    </source>
</reference>
<dbReference type="GO" id="GO:0004674">
    <property type="term" value="F:protein serine/threonine kinase activity"/>
    <property type="evidence" value="ECO:0007669"/>
    <property type="project" value="TreeGrafter"/>
</dbReference>
<feature type="region of interest" description="Disordered" evidence="1">
    <location>
        <begin position="566"/>
        <end position="592"/>
    </location>
</feature>
<feature type="compositionally biased region" description="Low complexity" evidence="1">
    <location>
        <begin position="439"/>
        <end position="450"/>
    </location>
</feature>
<dbReference type="SUPFAM" id="SSF56112">
    <property type="entry name" value="Protein kinase-like (PK-like)"/>
    <property type="match status" value="1"/>
</dbReference>
<feature type="compositionally biased region" description="Polar residues" evidence="1">
    <location>
        <begin position="691"/>
        <end position="711"/>
    </location>
</feature>
<feature type="compositionally biased region" description="Polar residues" evidence="1">
    <location>
        <begin position="472"/>
        <end position="482"/>
    </location>
</feature>
<gene>
    <name evidence="3" type="ORF">FVE85_5911</name>
</gene>
<dbReference type="Gene3D" id="1.10.510.10">
    <property type="entry name" value="Transferase(Phosphotransferase) domain 1"/>
    <property type="match status" value="1"/>
</dbReference>
<dbReference type="InterPro" id="IPR011009">
    <property type="entry name" value="Kinase-like_dom_sf"/>
</dbReference>
<feature type="domain" description="Protein kinase" evidence="2">
    <location>
        <begin position="28"/>
        <end position="407"/>
    </location>
</feature>
<comment type="caution">
    <text evidence="3">The sequence shown here is derived from an EMBL/GenBank/DDBJ whole genome shotgun (WGS) entry which is preliminary data.</text>
</comment>
<proteinExistence type="predicted"/>
<keyword evidence="3" id="KW-0808">Transferase</keyword>
<dbReference type="PROSITE" id="PS50011">
    <property type="entry name" value="PROTEIN_KINASE_DOM"/>
    <property type="match status" value="1"/>
</dbReference>
<dbReference type="EMBL" id="VRMN01000001">
    <property type="protein sequence ID" value="KAA8498326.1"/>
    <property type="molecule type" value="Genomic_DNA"/>
</dbReference>
<dbReference type="Pfam" id="PF00069">
    <property type="entry name" value="Pkinase"/>
    <property type="match status" value="1"/>
</dbReference>
<dbReference type="PANTHER" id="PTHR44329:SF214">
    <property type="entry name" value="PROTEIN KINASE DOMAIN-CONTAINING PROTEIN"/>
    <property type="match status" value="1"/>
</dbReference>
<evidence type="ECO:0000313" key="3">
    <source>
        <dbReference type="EMBL" id="KAA8498326.1"/>
    </source>
</evidence>
<organism evidence="3 4">
    <name type="scientific">Porphyridium purpureum</name>
    <name type="common">Red alga</name>
    <name type="synonym">Porphyridium cruentum</name>
    <dbReference type="NCBI Taxonomy" id="35688"/>
    <lineage>
        <taxon>Eukaryota</taxon>
        <taxon>Rhodophyta</taxon>
        <taxon>Bangiophyceae</taxon>
        <taxon>Porphyridiales</taxon>
        <taxon>Porphyridiaceae</taxon>
        <taxon>Porphyridium</taxon>
    </lineage>
</organism>